<dbReference type="GO" id="GO:0005886">
    <property type="term" value="C:plasma membrane"/>
    <property type="evidence" value="ECO:0007669"/>
    <property type="project" value="UniProtKB-SubCell"/>
</dbReference>
<dbReference type="Pfam" id="PF07963">
    <property type="entry name" value="N_methyl"/>
    <property type="match status" value="1"/>
</dbReference>
<evidence type="ECO:0000313" key="12">
    <source>
        <dbReference type="Proteomes" id="UP000234271"/>
    </source>
</evidence>
<dbReference type="InterPro" id="IPR045584">
    <property type="entry name" value="Pilin-like"/>
</dbReference>
<keyword evidence="9 10" id="KW-0472">Membrane</keyword>
<comment type="subcellular location">
    <subcellularLocation>
        <location evidence="1">Cell inner membrane</location>
        <topology evidence="1">Single-pass membrane protein</topology>
    </subcellularLocation>
</comment>
<dbReference type="PANTHER" id="PTHR39583:SF2">
    <property type="entry name" value="TYPE II SECRETION SYSTEM PROTEIN J"/>
    <property type="match status" value="1"/>
</dbReference>
<evidence type="ECO:0000256" key="2">
    <source>
        <dbReference type="ARBA" id="ARBA00011084"/>
    </source>
</evidence>
<feature type="transmembrane region" description="Helical" evidence="10">
    <location>
        <begin position="21"/>
        <end position="45"/>
    </location>
</feature>
<dbReference type="InterPro" id="IPR010055">
    <property type="entry name" value="T2SS_protein-GspJ"/>
</dbReference>
<dbReference type="GO" id="GO:0015628">
    <property type="term" value="P:protein secretion by the type II secretion system"/>
    <property type="evidence" value="ECO:0007669"/>
    <property type="project" value="InterPro"/>
</dbReference>
<evidence type="ECO:0000256" key="4">
    <source>
        <dbReference type="ARBA" id="ARBA00022475"/>
    </source>
</evidence>
<keyword evidence="6" id="KW-0997">Cell inner membrane</keyword>
<evidence type="ECO:0000256" key="1">
    <source>
        <dbReference type="ARBA" id="ARBA00004377"/>
    </source>
</evidence>
<dbReference type="OrthoDB" id="9794345at2"/>
<dbReference type="GO" id="GO:0015627">
    <property type="term" value="C:type II protein secretion system complex"/>
    <property type="evidence" value="ECO:0007669"/>
    <property type="project" value="InterPro"/>
</dbReference>
<dbReference type="RefSeq" id="WP_062154318.1">
    <property type="nucleotide sequence ID" value="NZ_CP012373.2"/>
</dbReference>
<dbReference type="Gene3D" id="3.10.610.10">
    <property type="entry name" value="GSPII I/J protein-like"/>
    <property type="match status" value="1"/>
</dbReference>
<gene>
    <name evidence="11" type="primary">gspJ</name>
    <name evidence="11" type="ORF">BLE401_08835</name>
</gene>
<evidence type="ECO:0000256" key="8">
    <source>
        <dbReference type="ARBA" id="ARBA00022989"/>
    </source>
</evidence>
<evidence type="ECO:0000256" key="6">
    <source>
        <dbReference type="ARBA" id="ARBA00022519"/>
    </source>
</evidence>
<sequence length="232" mass="26391">MGIKLLQFYKKPIALLHKQDGFTLLELLIALAIFAVIAVLAYGGLSVVLDVRAQTDLQAKTLAQLQLALSLLARDVEQAVNRPIRNKYGDTESAFIGEPTFIEFTRAGWRNPTQSTRSTLQRVRYFWHEQQLWRSYWLVLDQAQDSQAETGVLLTDITNLQIRFLDNRLQWHEQWPPDAQAVVTQVENGEKLDPLALKAIELVLTVKSWGKLTRLLRVATIAGQTQTKQDVQ</sequence>
<dbReference type="Proteomes" id="UP000234271">
    <property type="component" value="Chromosome"/>
</dbReference>
<evidence type="ECO:0000256" key="7">
    <source>
        <dbReference type="ARBA" id="ARBA00022692"/>
    </source>
</evidence>
<dbReference type="EMBL" id="CP018889">
    <property type="protein sequence ID" value="AUI68802.1"/>
    <property type="molecule type" value="Genomic_DNA"/>
</dbReference>
<keyword evidence="7 10" id="KW-0812">Transmembrane</keyword>
<evidence type="ECO:0000256" key="5">
    <source>
        <dbReference type="ARBA" id="ARBA00022481"/>
    </source>
</evidence>
<keyword evidence="12" id="KW-1185">Reference proteome</keyword>
<comment type="similarity">
    <text evidence="2">Belongs to the GSP J family.</text>
</comment>
<dbReference type="NCBIfam" id="TIGR01711">
    <property type="entry name" value="gspJ"/>
    <property type="match status" value="1"/>
</dbReference>
<proteinExistence type="inferred from homology"/>
<dbReference type="SUPFAM" id="SSF54523">
    <property type="entry name" value="Pili subunits"/>
    <property type="match status" value="1"/>
</dbReference>
<dbReference type="AlphaFoldDB" id="A0A2N9YE94"/>
<dbReference type="Gene3D" id="2.10.70.20">
    <property type="entry name" value="gspk-gspi-gspj complex like domains"/>
    <property type="match status" value="1"/>
</dbReference>
<name>A0A2N9YE94_9GAMM</name>
<dbReference type="InterPro" id="IPR012902">
    <property type="entry name" value="N_methyl_site"/>
</dbReference>
<dbReference type="STRING" id="288004.AL038_15420"/>
<evidence type="ECO:0000256" key="3">
    <source>
        <dbReference type="ARBA" id="ARBA00021539"/>
    </source>
</evidence>
<keyword evidence="4" id="KW-1003">Cell membrane</keyword>
<dbReference type="NCBIfam" id="TIGR02532">
    <property type="entry name" value="IV_pilin_GFxxxE"/>
    <property type="match status" value="1"/>
</dbReference>
<protein>
    <recommendedName>
        <fullName evidence="3">Type II secretion system protein J</fullName>
    </recommendedName>
</protein>
<keyword evidence="8 10" id="KW-1133">Transmembrane helix</keyword>
<dbReference type="InterPro" id="IPR051621">
    <property type="entry name" value="T2SS_protein_J"/>
</dbReference>
<keyword evidence="5" id="KW-0488">Methylation</keyword>
<accession>A0A2N9YE94</accession>
<reference evidence="12" key="1">
    <citation type="submission" date="2016-12" db="EMBL/GenBank/DDBJ databases">
        <title>Complete Genome Sequence of Beggiatoa leptomitiformis D-401.</title>
        <authorList>
            <person name="Fomenkov A."/>
            <person name="Vincze T."/>
            <person name="Grabovich M."/>
            <person name="Anton B.P."/>
            <person name="Dubinina G."/>
            <person name="Orlova M."/>
            <person name="Belousova E."/>
            <person name="Roberts R.J."/>
        </authorList>
    </citation>
    <scope>NUCLEOTIDE SEQUENCE [LARGE SCALE GENOMIC DNA]</scope>
    <source>
        <strain evidence="12">D-401</strain>
    </source>
</reference>
<dbReference type="PANTHER" id="PTHR39583">
    <property type="entry name" value="TYPE II SECRETION SYSTEM PROTEIN J-RELATED"/>
    <property type="match status" value="1"/>
</dbReference>
<dbReference type="KEGG" id="blep:AL038_15420"/>
<dbReference type="Pfam" id="PF11612">
    <property type="entry name" value="T2SSJ"/>
    <property type="match status" value="1"/>
</dbReference>
<organism evidence="11 12">
    <name type="scientific">Beggiatoa leptomitoformis</name>
    <dbReference type="NCBI Taxonomy" id="288004"/>
    <lineage>
        <taxon>Bacteria</taxon>
        <taxon>Pseudomonadati</taxon>
        <taxon>Pseudomonadota</taxon>
        <taxon>Gammaproteobacteria</taxon>
        <taxon>Thiotrichales</taxon>
        <taxon>Thiotrichaceae</taxon>
        <taxon>Beggiatoa</taxon>
    </lineage>
</organism>
<evidence type="ECO:0000313" key="11">
    <source>
        <dbReference type="EMBL" id="AUI68802.1"/>
    </source>
</evidence>
<evidence type="ECO:0000256" key="10">
    <source>
        <dbReference type="SAM" id="Phobius"/>
    </source>
</evidence>
<evidence type="ECO:0000256" key="9">
    <source>
        <dbReference type="ARBA" id="ARBA00023136"/>
    </source>
</evidence>